<evidence type="ECO:0000313" key="4">
    <source>
        <dbReference type="Ensembl" id="ENSACOP00000020024.1"/>
    </source>
</evidence>
<evidence type="ECO:0000259" key="3">
    <source>
        <dbReference type="PROSITE" id="PS50240"/>
    </source>
</evidence>
<protein>
    <recommendedName>
        <fullName evidence="3">Peptidase S1 domain-containing protein</fullName>
    </recommendedName>
</protein>
<organism evidence="4 5">
    <name type="scientific">Amazona collaria</name>
    <name type="common">yellow-billed parrot</name>
    <dbReference type="NCBI Taxonomy" id="241587"/>
    <lineage>
        <taxon>Eukaryota</taxon>
        <taxon>Metazoa</taxon>
        <taxon>Chordata</taxon>
        <taxon>Craniata</taxon>
        <taxon>Vertebrata</taxon>
        <taxon>Euteleostomi</taxon>
        <taxon>Archelosauria</taxon>
        <taxon>Archosauria</taxon>
        <taxon>Dinosauria</taxon>
        <taxon>Saurischia</taxon>
        <taxon>Theropoda</taxon>
        <taxon>Coelurosauria</taxon>
        <taxon>Aves</taxon>
        <taxon>Neognathae</taxon>
        <taxon>Neoaves</taxon>
        <taxon>Telluraves</taxon>
        <taxon>Australaves</taxon>
        <taxon>Psittaciformes</taxon>
        <taxon>Psittacidae</taxon>
        <taxon>Amazona</taxon>
    </lineage>
</organism>
<feature type="domain" description="Peptidase S1" evidence="3">
    <location>
        <begin position="5"/>
        <end position="134"/>
    </location>
</feature>
<evidence type="ECO:0000256" key="2">
    <source>
        <dbReference type="SAM" id="MobiDB-lite"/>
    </source>
</evidence>
<reference evidence="4" key="2">
    <citation type="submission" date="2025-09" db="UniProtKB">
        <authorList>
            <consortium name="Ensembl"/>
        </authorList>
    </citation>
    <scope>IDENTIFICATION</scope>
</reference>
<reference evidence="4" key="1">
    <citation type="submission" date="2025-08" db="UniProtKB">
        <authorList>
            <consortium name="Ensembl"/>
        </authorList>
    </citation>
    <scope>IDENTIFICATION</scope>
</reference>
<dbReference type="SUPFAM" id="SSF50494">
    <property type="entry name" value="Trypsin-like serine proteases"/>
    <property type="match status" value="1"/>
</dbReference>
<feature type="region of interest" description="Disordered" evidence="2">
    <location>
        <begin position="88"/>
        <end position="134"/>
    </location>
</feature>
<dbReference type="Proteomes" id="UP000694522">
    <property type="component" value="Unplaced"/>
</dbReference>
<dbReference type="InterPro" id="IPR009003">
    <property type="entry name" value="Peptidase_S1_PA"/>
</dbReference>
<dbReference type="PANTHER" id="PTHR24252:SF8">
    <property type="entry name" value="ACROSIN"/>
    <property type="match status" value="1"/>
</dbReference>
<keyword evidence="1" id="KW-1015">Disulfide bond</keyword>
<proteinExistence type="predicted"/>
<feature type="compositionally biased region" description="Polar residues" evidence="2">
    <location>
        <begin position="121"/>
        <end position="134"/>
    </location>
</feature>
<dbReference type="PANTHER" id="PTHR24252">
    <property type="entry name" value="ACROSIN-RELATED"/>
    <property type="match status" value="1"/>
</dbReference>
<dbReference type="GO" id="GO:0004252">
    <property type="term" value="F:serine-type endopeptidase activity"/>
    <property type="evidence" value="ECO:0007669"/>
    <property type="project" value="InterPro"/>
</dbReference>
<dbReference type="AlphaFoldDB" id="A0A8B9J107"/>
<name>A0A8B9J107_9PSIT</name>
<dbReference type="InterPro" id="IPR043504">
    <property type="entry name" value="Peptidase_S1_PA_chymotrypsin"/>
</dbReference>
<evidence type="ECO:0000313" key="5">
    <source>
        <dbReference type="Proteomes" id="UP000694522"/>
    </source>
</evidence>
<accession>A0A8B9J107</accession>
<dbReference type="InterPro" id="IPR001254">
    <property type="entry name" value="Trypsin_dom"/>
</dbReference>
<dbReference type="PROSITE" id="PS50240">
    <property type="entry name" value="TRYPSIN_DOM"/>
    <property type="match status" value="1"/>
</dbReference>
<dbReference type="GO" id="GO:0006508">
    <property type="term" value="P:proteolysis"/>
    <property type="evidence" value="ECO:0007669"/>
    <property type="project" value="InterPro"/>
</dbReference>
<sequence>HPRPALCSDPYTWRAVLGVHDLRRHSAHTTRRHIRGIVVHPEFKRDTFENDLALVELSSALRYSSAIQPICLPSAHLDPQSHNGTHCSIAGWGRKEEKGTKGLSPPLQPLSKAREQRGQHKNCTTPEACTSSPQ</sequence>
<dbReference type="Ensembl" id="ENSACOT00000020748.1">
    <property type="protein sequence ID" value="ENSACOP00000020024.1"/>
    <property type="gene ID" value="ENSACOG00000013789.1"/>
</dbReference>
<keyword evidence="5" id="KW-1185">Reference proteome</keyword>
<evidence type="ECO:0000256" key="1">
    <source>
        <dbReference type="ARBA" id="ARBA00023157"/>
    </source>
</evidence>
<dbReference type="Gene3D" id="2.40.10.10">
    <property type="entry name" value="Trypsin-like serine proteases"/>
    <property type="match status" value="1"/>
</dbReference>
<dbReference type="Pfam" id="PF00089">
    <property type="entry name" value="Trypsin"/>
    <property type="match status" value="1"/>
</dbReference>